<gene>
    <name evidence="2" type="ORF">PILCRDRAFT_796315</name>
</gene>
<sequence>PVEPSGDLQPEIDLDNDNSLFTRTSDPHNPRRVEEILRQVSIGPDLSNEQRVRVRKLLGDFADCFALSIREVVPIPGAEHRIHVPPDAVFPKKIPHQRQLTQAQHEYLSDAIDELLTADMIEPIRPEDVKCVSPITLAQKVH</sequence>
<evidence type="ECO:0000313" key="3">
    <source>
        <dbReference type="Proteomes" id="UP000054166"/>
    </source>
</evidence>
<dbReference type="HOGENOM" id="CLU_119163_0_1_1"/>
<dbReference type="AlphaFoldDB" id="A0A0C3FBZ2"/>
<protein>
    <recommendedName>
        <fullName evidence="4">Reverse transcriptase domain-containing protein</fullName>
    </recommendedName>
</protein>
<feature type="region of interest" description="Disordered" evidence="1">
    <location>
        <begin position="1"/>
        <end position="28"/>
    </location>
</feature>
<dbReference type="EMBL" id="KN833027">
    <property type="protein sequence ID" value="KIM77261.1"/>
    <property type="molecule type" value="Genomic_DNA"/>
</dbReference>
<evidence type="ECO:0008006" key="4">
    <source>
        <dbReference type="Google" id="ProtNLM"/>
    </source>
</evidence>
<accession>A0A0C3FBZ2</accession>
<name>A0A0C3FBZ2_PILCF</name>
<feature type="non-terminal residue" evidence="2">
    <location>
        <position position="142"/>
    </location>
</feature>
<dbReference type="OrthoDB" id="3363652at2759"/>
<evidence type="ECO:0000313" key="2">
    <source>
        <dbReference type="EMBL" id="KIM77261.1"/>
    </source>
</evidence>
<dbReference type="InParanoid" id="A0A0C3FBZ2"/>
<reference evidence="3" key="2">
    <citation type="submission" date="2015-01" db="EMBL/GenBank/DDBJ databases">
        <title>Evolutionary Origins and Diversification of the Mycorrhizal Mutualists.</title>
        <authorList>
            <consortium name="DOE Joint Genome Institute"/>
            <consortium name="Mycorrhizal Genomics Consortium"/>
            <person name="Kohler A."/>
            <person name="Kuo A."/>
            <person name="Nagy L.G."/>
            <person name="Floudas D."/>
            <person name="Copeland A."/>
            <person name="Barry K.W."/>
            <person name="Cichocki N."/>
            <person name="Veneault-Fourrey C."/>
            <person name="LaButti K."/>
            <person name="Lindquist E.A."/>
            <person name="Lipzen A."/>
            <person name="Lundell T."/>
            <person name="Morin E."/>
            <person name="Murat C."/>
            <person name="Riley R."/>
            <person name="Ohm R."/>
            <person name="Sun H."/>
            <person name="Tunlid A."/>
            <person name="Henrissat B."/>
            <person name="Grigoriev I.V."/>
            <person name="Hibbett D.S."/>
            <person name="Martin F."/>
        </authorList>
    </citation>
    <scope>NUCLEOTIDE SEQUENCE [LARGE SCALE GENOMIC DNA]</scope>
    <source>
        <strain evidence="3">F 1598</strain>
    </source>
</reference>
<proteinExistence type="predicted"/>
<organism evidence="2 3">
    <name type="scientific">Piloderma croceum (strain F 1598)</name>
    <dbReference type="NCBI Taxonomy" id="765440"/>
    <lineage>
        <taxon>Eukaryota</taxon>
        <taxon>Fungi</taxon>
        <taxon>Dikarya</taxon>
        <taxon>Basidiomycota</taxon>
        <taxon>Agaricomycotina</taxon>
        <taxon>Agaricomycetes</taxon>
        <taxon>Agaricomycetidae</taxon>
        <taxon>Atheliales</taxon>
        <taxon>Atheliaceae</taxon>
        <taxon>Piloderma</taxon>
    </lineage>
</organism>
<evidence type="ECO:0000256" key="1">
    <source>
        <dbReference type="SAM" id="MobiDB-lite"/>
    </source>
</evidence>
<reference evidence="2 3" key="1">
    <citation type="submission" date="2014-04" db="EMBL/GenBank/DDBJ databases">
        <authorList>
            <consortium name="DOE Joint Genome Institute"/>
            <person name="Kuo A."/>
            <person name="Tarkka M."/>
            <person name="Buscot F."/>
            <person name="Kohler A."/>
            <person name="Nagy L.G."/>
            <person name="Floudas D."/>
            <person name="Copeland A."/>
            <person name="Barry K.W."/>
            <person name="Cichocki N."/>
            <person name="Veneault-Fourrey C."/>
            <person name="LaButti K."/>
            <person name="Lindquist E.A."/>
            <person name="Lipzen A."/>
            <person name="Lundell T."/>
            <person name="Morin E."/>
            <person name="Murat C."/>
            <person name="Sun H."/>
            <person name="Tunlid A."/>
            <person name="Henrissat B."/>
            <person name="Grigoriev I.V."/>
            <person name="Hibbett D.S."/>
            <person name="Martin F."/>
            <person name="Nordberg H.P."/>
            <person name="Cantor M.N."/>
            <person name="Hua S.X."/>
        </authorList>
    </citation>
    <scope>NUCLEOTIDE SEQUENCE [LARGE SCALE GENOMIC DNA]</scope>
    <source>
        <strain evidence="2 3">F 1598</strain>
    </source>
</reference>
<keyword evidence="3" id="KW-1185">Reference proteome</keyword>
<feature type="non-terminal residue" evidence="2">
    <location>
        <position position="1"/>
    </location>
</feature>
<dbReference type="Proteomes" id="UP000054166">
    <property type="component" value="Unassembled WGS sequence"/>
</dbReference>